<organism evidence="2 3">
    <name type="scientific">Roseburia inulinivorans</name>
    <dbReference type="NCBI Taxonomy" id="360807"/>
    <lineage>
        <taxon>Bacteria</taxon>
        <taxon>Bacillati</taxon>
        <taxon>Bacillota</taxon>
        <taxon>Clostridia</taxon>
        <taxon>Lachnospirales</taxon>
        <taxon>Lachnospiraceae</taxon>
        <taxon>Roseburia</taxon>
    </lineage>
</organism>
<dbReference type="InterPro" id="IPR002376">
    <property type="entry name" value="Formyl_transf_N"/>
</dbReference>
<evidence type="ECO:0000259" key="1">
    <source>
        <dbReference type="Pfam" id="PF00551"/>
    </source>
</evidence>
<dbReference type="Pfam" id="PF00551">
    <property type="entry name" value="Formyl_trans_N"/>
    <property type="match status" value="1"/>
</dbReference>
<dbReference type="PANTHER" id="PTHR11138:SF5">
    <property type="entry name" value="METHIONYL-TRNA FORMYLTRANSFERASE, MITOCHONDRIAL"/>
    <property type="match status" value="1"/>
</dbReference>
<reference evidence="2 3" key="1">
    <citation type="submission" date="2018-08" db="EMBL/GenBank/DDBJ databases">
        <title>A genome reference for cultivated species of the human gut microbiota.</title>
        <authorList>
            <person name="Zou Y."/>
            <person name="Xue W."/>
            <person name="Luo G."/>
        </authorList>
    </citation>
    <scope>NUCLEOTIDE SEQUENCE [LARGE SCALE GENOMIC DNA]</scope>
    <source>
        <strain evidence="2 3">AM32-8LB</strain>
    </source>
</reference>
<accession>A0A396AGH1</accession>
<dbReference type="InterPro" id="IPR036477">
    <property type="entry name" value="Formyl_transf_N_sf"/>
</dbReference>
<dbReference type="AlphaFoldDB" id="A0A396AGH1"/>
<sequence length="291" mass="33733">MSECQFDHVVVIGYGVVTGEVLKTVYSLASKYGYTYEYIEHEVHPFNAAKKLAEAKGIPYNILQDKKDLTRYFEELLMKKTLIISASNNYLFPEKIVSSENIVIINFHNALLPELPGRNAPSWSIYEGKDYTGITWHYVTEGVDEGDIIVQKKCDVTADIKAYELVAVQMRLAGEAFDECYESVLMNQAIRKKQVIEKDRRIYKSYEIPGNGCFNLDDSPKEIYKLLRALDYGKNNIFPLARTKKNGIDIQIRRYKKISVYDNDERQDRIYIPFDNENQLMLRYEIINEIG</sequence>
<name>A0A396AGH1_9FIRM</name>
<dbReference type="Proteomes" id="UP000266391">
    <property type="component" value="Unassembled WGS sequence"/>
</dbReference>
<protein>
    <recommendedName>
        <fullName evidence="1">Formyl transferase N-terminal domain-containing protein</fullName>
    </recommendedName>
</protein>
<evidence type="ECO:0000313" key="2">
    <source>
        <dbReference type="EMBL" id="RHD00940.1"/>
    </source>
</evidence>
<feature type="domain" description="Formyl transferase N-terminal" evidence="1">
    <location>
        <begin position="67"/>
        <end position="164"/>
    </location>
</feature>
<comment type="caution">
    <text evidence="2">The sequence shown here is derived from an EMBL/GenBank/DDBJ whole genome shotgun (WGS) entry which is preliminary data.</text>
</comment>
<dbReference type="GO" id="GO:0004479">
    <property type="term" value="F:methionyl-tRNA formyltransferase activity"/>
    <property type="evidence" value="ECO:0007669"/>
    <property type="project" value="TreeGrafter"/>
</dbReference>
<proteinExistence type="predicted"/>
<gene>
    <name evidence="2" type="ORF">DW813_12985</name>
</gene>
<evidence type="ECO:0000313" key="3">
    <source>
        <dbReference type="Proteomes" id="UP000266391"/>
    </source>
</evidence>
<dbReference type="EMBL" id="QSIQ01000023">
    <property type="protein sequence ID" value="RHD00940.1"/>
    <property type="molecule type" value="Genomic_DNA"/>
</dbReference>
<dbReference type="PANTHER" id="PTHR11138">
    <property type="entry name" value="METHIONYL-TRNA FORMYLTRANSFERASE"/>
    <property type="match status" value="1"/>
</dbReference>
<dbReference type="RefSeq" id="WP_118093410.1">
    <property type="nucleotide sequence ID" value="NZ_QSIQ01000023.1"/>
</dbReference>
<dbReference type="GO" id="GO:0005829">
    <property type="term" value="C:cytosol"/>
    <property type="evidence" value="ECO:0007669"/>
    <property type="project" value="TreeGrafter"/>
</dbReference>
<dbReference type="Gene3D" id="3.40.50.12230">
    <property type="match status" value="1"/>
</dbReference>
<dbReference type="SUPFAM" id="SSF53328">
    <property type="entry name" value="Formyltransferase"/>
    <property type="match status" value="1"/>
</dbReference>